<proteinExistence type="predicted"/>
<accession>A0AAV4DL74</accession>
<dbReference type="AlphaFoldDB" id="A0AAV4DL74"/>
<name>A0AAV4DL74_9GAST</name>
<evidence type="ECO:0000313" key="2">
    <source>
        <dbReference type="Proteomes" id="UP000735302"/>
    </source>
</evidence>
<protein>
    <submittedName>
        <fullName evidence="1">Uncharacterized protein</fullName>
    </submittedName>
</protein>
<keyword evidence="2" id="KW-1185">Reference proteome</keyword>
<dbReference type="Proteomes" id="UP000735302">
    <property type="component" value="Unassembled WGS sequence"/>
</dbReference>
<organism evidence="1 2">
    <name type="scientific">Plakobranchus ocellatus</name>
    <dbReference type="NCBI Taxonomy" id="259542"/>
    <lineage>
        <taxon>Eukaryota</taxon>
        <taxon>Metazoa</taxon>
        <taxon>Spiralia</taxon>
        <taxon>Lophotrochozoa</taxon>
        <taxon>Mollusca</taxon>
        <taxon>Gastropoda</taxon>
        <taxon>Heterobranchia</taxon>
        <taxon>Euthyneura</taxon>
        <taxon>Panpulmonata</taxon>
        <taxon>Sacoglossa</taxon>
        <taxon>Placobranchoidea</taxon>
        <taxon>Plakobranchidae</taxon>
        <taxon>Plakobranchus</taxon>
    </lineage>
</organism>
<comment type="caution">
    <text evidence="1">The sequence shown here is derived from an EMBL/GenBank/DDBJ whole genome shotgun (WGS) entry which is preliminary data.</text>
</comment>
<evidence type="ECO:0000313" key="1">
    <source>
        <dbReference type="EMBL" id="GFO44813.1"/>
    </source>
</evidence>
<reference evidence="1 2" key="1">
    <citation type="journal article" date="2021" name="Elife">
        <title>Chloroplast acquisition without the gene transfer in kleptoplastic sea slugs, Plakobranchus ocellatus.</title>
        <authorList>
            <person name="Maeda T."/>
            <person name="Takahashi S."/>
            <person name="Yoshida T."/>
            <person name="Shimamura S."/>
            <person name="Takaki Y."/>
            <person name="Nagai Y."/>
            <person name="Toyoda A."/>
            <person name="Suzuki Y."/>
            <person name="Arimoto A."/>
            <person name="Ishii H."/>
            <person name="Satoh N."/>
            <person name="Nishiyama T."/>
            <person name="Hasebe M."/>
            <person name="Maruyama T."/>
            <person name="Minagawa J."/>
            <person name="Obokata J."/>
            <person name="Shigenobu S."/>
        </authorList>
    </citation>
    <scope>NUCLEOTIDE SEQUENCE [LARGE SCALE GENOMIC DNA]</scope>
</reference>
<gene>
    <name evidence="1" type="ORF">PoB_007131800</name>
</gene>
<sequence length="142" mass="14783">MRQCGCDDDGANSFGGCASAVVVAAGVDTVIDFVPAFPVYCHVSLNFTRGQFTVIFPGVSLPSSSLGSVYHSSSPGSVYHSTSLGQFTVIFPGVSLSLIFPGVSLSLIFPEISLPLISPGDSFHSSFLGSVCPSSPLWSVYH</sequence>
<dbReference type="EMBL" id="BLXT01007982">
    <property type="protein sequence ID" value="GFO44813.1"/>
    <property type="molecule type" value="Genomic_DNA"/>
</dbReference>